<accession>A0A4Z2EZR8</accession>
<evidence type="ECO:0000259" key="1">
    <source>
        <dbReference type="Pfam" id="PF17791"/>
    </source>
</evidence>
<dbReference type="InterPro" id="IPR041555">
    <property type="entry name" value="MG3"/>
</dbReference>
<gene>
    <name evidence="2" type="primary">c3_4</name>
    <name evidence="2" type="ORF">EYF80_055495</name>
</gene>
<dbReference type="AlphaFoldDB" id="A0A4Z2EZR8"/>
<feature type="domain" description="Macroglobulin" evidence="1">
    <location>
        <begin position="35"/>
        <end position="65"/>
    </location>
</feature>
<protein>
    <submittedName>
        <fullName evidence="2">Complement C3</fullName>
    </submittedName>
</protein>
<dbReference type="Gene3D" id="2.60.40.1940">
    <property type="match status" value="1"/>
</dbReference>
<dbReference type="OrthoDB" id="8952044at2759"/>
<dbReference type="EMBL" id="SRLO01001985">
    <property type="protein sequence ID" value="TNN34349.1"/>
    <property type="molecule type" value="Genomic_DNA"/>
</dbReference>
<dbReference type="Pfam" id="PF17791">
    <property type="entry name" value="MG3"/>
    <property type="match status" value="1"/>
</dbReference>
<comment type="caution">
    <text evidence="2">The sequence shown here is derived from an EMBL/GenBank/DDBJ whole genome shotgun (WGS) entry which is preliminary data.</text>
</comment>
<reference evidence="2 3" key="1">
    <citation type="submission" date="2019-03" db="EMBL/GenBank/DDBJ databases">
        <title>First draft genome of Liparis tanakae, snailfish: a comprehensive survey of snailfish specific genes.</title>
        <authorList>
            <person name="Kim W."/>
            <person name="Song I."/>
            <person name="Jeong J.-H."/>
            <person name="Kim D."/>
            <person name="Kim S."/>
            <person name="Ryu S."/>
            <person name="Song J.Y."/>
            <person name="Lee S.K."/>
        </authorList>
    </citation>
    <scope>NUCLEOTIDE SEQUENCE [LARGE SCALE GENOMIC DNA]</scope>
    <source>
        <tissue evidence="2">Muscle</tissue>
    </source>
</reference>
<proteinExistence type="predicted"/>
<organism evidence="2 3">
    <name type="scientific">Liparis tanakae</name>
    <name type="common">Tanaka's snailfish</name>
    <dbReference type="NCBI Taxonomy" id="230148"/>
    <lineage>
        <taxon>Eukaryota</taxon>
        <taxon>Metazoa</taxon>
        <taxon>Chordata</taxon>
        <taxon>Craniata</taxon>
        <taxon>Vertebrata</taxon>
        <taxon>Euteleostomi</taxon>
        <taxon>Actinopterygii</taxon>
        <taxon>Neopterygii</taxon>
        <taxon>Teleostei</taxon>
        <taxon>Neoteleostei</taxon>
        <taxon>Acanthomorphata</taxon>
        <taxon>Eupercaria</taxon>
        <taxon>Perciformes</taxon>
        <taxon>Cottioidei</taxon>
        <taxon>Cottales</taxon>
        <taxon>Liparidae</taxon>
        <taxon>Liparis</taxon>
    </lineage>
</organism>
<sequence>MSVCVCGSEGKWTVTAKFDHRQQNSFTCEFQVKTYVLPAFNVTLTPKKSFLSLEDGQLEVEVEAR</sequence>
<keyword evidence="3" id="KW-1185">Reference proteome</keyword>
<dbReference type="Proteomes" id="UP000314294">
    <property type="component" value="Unassembled WGS sequence"/>
</dbReference>
<evidence type="ECO:0000313" key="3">
    <source>
        <dbReference type="Proteomes" id="UP000314294"/>
    </source>
</evidence>
<name>A0A4Z2EZR8_9TELE</name>
<dbReference type="Gene3D" id="2.60.40.1930">
    <property type="match status" value="1"/>
</dbReference>
<evidence type="ECO:0000313" key="2">
    <source>
        <dbReference type="EMBL" id="TNN34349.1"/>
    </source>
</evidence>